<sequence length="102" mass="11542">MPLGIRHTPRHCISRSFDLVLENFVPISVGHHVHFLKGQPNPLVLKINIQKRYKHVLIRRSHVVLEQTRVRKSNLCHGNETSVNAATNVSLELVSPSPNLSN</sequence>
<dbReference type="EMBL" id="NBII01000003">
    <property type="protein sequence ID" value="PAV20703.1"/>
    <property type="molecule type" value="Genomic_DNA"/>
</dbReference>
<gene>
    <name evidence="1" type="ORF">PNOK_0333000</name>
</gene>
<keyword evidence="2" id="KW-1185">Reference proteome</keyword>
<proteinExistence type="predicted"/>
<protein>
    <submittedName>
        <fullName evidence="1">Uncharacterized protein</fullName>
    </submittedName>
</protein>
<evidence type="ECO:0000313" key="2">
    <source>
        <dbReference type="Proteomes" id="UP000217199"/>
    </source>
</evidence>
<organism evidence="1 2">
    <name type="scientific">Pyrrhoderma noxium</name>
    <dbReference type="NCBI Taxonomy" id="2282107"/>
    <lineage>
        <taxon>Eukaryota</taxon>
        <taxon>Fungi</taxon>
        <taxon>Dikarya</taxon>
        <taxon>Basidiomycota</taxon>
        <taxon>Agaricomycotina</taxon>
        <taxon>Agaricomycetes</taxon>
        <taxon>Hymenochaetales</taxon>
        <taxon>Hymenochaetaceae</taxon>
        <taxon>Pyrrhoderma</taxon>
    </lineage>
</organism>
<comment type="caution">
    <text evidence="1">The sequence shown here is derived from an EMBL/GenBank/DDBJ whole genome shotgun (WGS) entry which is preliminary data.</text>
</comment>
<evidence type="ECO:0000313" key="1">
    <source>
        <dbReference type="EMBL" id="PAV20703.1"/>
    </source>
</evidence>
<reference evidence="1 2" key="1">
    <citation type="journal article" date="2017" name="Mol. Ecol.">
        <title>Comparative and population genomic landscape of Phellinus noxius: A hypervariable fungus causing root rot in trees.</title>
        <authorList>
            <person name="Chung C.L."/>
            <person name="Lee T.J."/>
            <person name="Akiba M."/>
            <person name="Lee H.H."/>
            <person name="Kuo T.H."/>
            <person name="Liu D."/>
            <person name="Ke H.M."/>
            <person name="Yokoi T."/>
            <person name="Roa M.B."/>
            <person name="Lu M.J."/>
            <person name="Chang Y.Y."/>
            <person name="Ann P.J."/>
            <person name="Tsai J.N."/>
            <person name="Chen C.Y."/>
            <person name="Tzean S.S."/>
            <person name="Ota Y."/>
            <person name="Hattori T."/>
            <person name="Sahashi N."/>
            <person name="Liou R.F."/>
            <person name="Kikuchi T."/>
            <person name="Tsai I.J."/>
        </authorList>
    </citation>
    <scope>NUCLEOTIDE SEQUENCE [LARGE SCALE GENOMIC DNA]</scope>
    <source>
        <strain evidence="1 2">FFPRI411160</strain>
    </source>
</reference>
<dbReference type="AlphaFoldDB" id="A0A286UM79"/>
<accession>A0A286UM79</accession>
<name>A0A286UM79_9AGAM</name>
<dbReference type="Proteomes" id="UP000217199">
    <property type="component" value="Unassembled WGS sequence"/>
</dbReference>
<dbReference type="InParanoid" id="A0A286UM79"/>